<dbReference type="InterPro" id="IPR000073">
    <property type="entry name" value="AB_hydrolase_1"/>
</dbReference>
<dbReference type="InterPro" id="IPR050266">
    <property type="entry name" value="AB_hydrolase_sf"/>
</dbReference>
<dbReference type="RefSeq" id="WP_191762131.1">
    <property type="nucleotide sequence ID" value="NZ_VJXY01000085.1"/>
</dbReference>
<dbReference type="SUPFAM" id="SSF53474">
    <property type="entry name" value="alpha/beta-Hydrolases"/>
    <property type="match status" value="1"/>
</dbReference>
<dbReference type="InterPro" id="IPR029058">
    <property type="entry name" value="AB_hydrolase_fold"/>
</dbReference>
<organism evidence="2 3">
    <name type="scientific">Komarekiella delphini-convector SJRDD-AB1</name>
    <dbReference type="NCBI Taxonomy" id="2593771"/>
    <lineage>
        <taxon>Bacteria</taxon>
        <taxon>Bacillati</taxon>
        <taxon>Cyanobacteriota</taxon>
        <taxon>Cyanophyceae</taxon>
        <taxon>Nostocales</taxon>
        <taxon>Nostocaceae</taxon>
        <taxon>Komarekiella</taxon>
        <taxon>Komarekiella delphini-convector</taxon>
    </lineage>
</organism>
<comment type="caution">
    <text evidence="2">The sequence shown here is derived from an EMBL/GenBank/DDBJ whole genome shotgun (WGS) entry which is preliminary data.</text>
</comment>
<dbReference type="GO" id="GO:0016787">
    <property type="term" value="F:hydrolase activity"/>
    <property type="evidence" value="ECO:0007669"/>
    <property type="project" value="UniProtKB-KW"/>
</dbReference>
<reference evidence="2" key="1">
    <citation type="submission" date="2019-07" db="EMBL/GenBank/DDBJ databases">
        <title>Toxilogical consequences of a new and cryptic species of cyanobacteria (Komarekiella delphini-convector) recovered from the epidermis of a bottlenose dolphin and 1500 ft. in the air.</title>
        <authorList>
            <person name="Brown A.O."/>
            <person name="Dvorak P."/>
            <person name="Villanueva C.D."/>
            <person name="Foss A.J."/>
            <person name="Garvey A.D."/>
            <person name="Gibson Q.A."/>
            <person name="Johansen J.R."/>
            <person name="Casamatta D.A."/>
        </authorList>
    </citation>
    <scope>NUCLEOTIDE SEQUENCE</scope>
    <source>
        <strain evidence="2">SJRDD-AB1</strain>
    </source>
</reference>
<evidence type="ECO:0000259" key="1">
    <source>
        <dbReference type="Pfam" id="PF00561"/>
    </source>
</evidence>
<gene>
    <name evidence="2" type="ORF">FNW02_35005</name>
</gene>
<keyword evidence="2" id="KW-0378">Hydrolase</keyword>
<sequence length="271" mass="29760">METVKQVQVKSGSTLNYVDVGQGVPIILIHGLFLDHTAFEQQIKAFAGQARIIAINIHGHGGSSVLSQPMSLDKMAEDYLDLAQQLEIQQAIWGGVSLGGMTSLRIAIRHPEYVLGLLLLNTSASAGEGKKVLSFHGLNAMLKLRFLWNTSAVKKQLLKNLCSPTSLEANPSLEKIWVERMKQISSISVKHSVEAVLNASSILDQLPSITVPTIVATGEDDTEFPMFMSQEIHQRISHSTLVEVENCGHSLPIEQPQRVNQLLEQLLAKVR</sequence>
<feature type="domain" description="AB hydrolase-1" evidence="1">
    <location>
        <begin position="25"/>
        <end position="255"/>
    </location>
</feature>
<dbReference type="Pfam" id="PF00561">
    <property type="entry name" value="Abhydrolase_1"/>
    <property type="match status" value="1"/>
</dbReference>
<dbReference type="Proteomes" id="UP001165986">
    <property type="component" value="Unassembled WGS sequence"/>
</dbReference>
<evidence type="ECO:0000313" key="3">
    <source>
        <dbReference type="Proteomes" id="UP001165986"/>
    </source>
</evidence>
<proteinExistence type="predicted"/>
<keyword evidence="3" id="KW-1185">Reference proteome</keyword>
<evidence type="ECO:0000313" key="2">
    <source>
        <dbReference type="EMBL" id="MBD6620824.1"/>
    </source>
</evidence>
<dbReference type="InterPro" id="IPR000639">
    <property type="entry name" value="Epox_hydrolase-like"/>
</dbReference>
<dbReference type="PRINTS" id="PR00412">
    <property type="entry name" value="EPOXHYDRLASE"/>
</dbReference>
<name>A0AA40T4L9_9NOST</name>
<dbReference type="PANTHER" id="PTHR43798">
    <property type="entry name" value="MONOACYLGLYCEROL LIPASE"/>
    <property type="match status" value="1"/>
</dbReference>
<dbReference type="EMBL" id="VJXY01000085">
    <property type="protein sequence ID" value="MBD6620824.1"/>
    <property type="molecule type" value="Genomic_DNA"/>
</dbReference>
<dbReference type="AlphaFoldDB" id="A0AA40T4L9"/>
<protein>
    <submittedName>
        <fullName evidence="2">Alpha/beta hydrolase</fullName>
    </submittedName>
</protein>
<accession>A0AA40T4L9</accession>
<dbReference type="Gene3D" id="3.40.50.1820">
    <property type="entry name" value="alpha/beta hydrolase"/>
    <property type="match status" value="1"/>
</dbReference>
<dbReference type="PRINTS" id="PR00111">
    <property type="entry name" value="ABHYDROLASE"/>
</dbReference>